<comment type="caution">
    <text evidence="3">The sequence shown here is derived from an EMBL/GenBank/DDBJ whole genome shotgun (WGS) entry which is preliminary data.</text>
</comment>
<organism evidence="3 4">
    <name type="scientific">Actinomyces massiliensis F0489</name>
    <dbReference type="NCBI Taxonomy" id="1125718"/>
    <lineage>
        <taxon>Bacteria</taxon>
        <taxon>Bacillati</taxon>
        <taxon>Actinomycetota</taxon>
        <taxon>Actinomycetes</taxon>
        <taxon>Actinomycetales</taxon>
        <taxon>Actinomycetaceae</taxon>
        <taxon>Actinomyces</taxon>
    </lineage>
</organism>
<dbReference type="PROSITE" id="PS51257">
    <property type="entry name" value="PROKAR_LIPOPROTEIN"/>
    <property type="match status" value="1"/>
</dbReference>
<feature type="transmembrane region" description="Helical" evidence="2">
    <location>
        <begin position="37"/>
        <end position="58"/>
    </location>
</feature>
<dbReference type="eggNOG" id="ENOG50335QU">
    <property type="taxonomic scope" value="Bacteria"/>
</dbReference>
<dbReference type="EMBL" id="AKFT01000097">
    <property type="protein sequence ID" value="EJF45415.1"/>
    <property type="molecule type" value="Genomic_DNA"/>
</dbReference>
<reference evidence="3 4" key="1">
    <citation type="submission" date="2012-05" db="EMBL/GenBank/DDBJ databases">
        <authorList>
            <person name="Harkins D.M."/>
            <person name="Madupu R."/>
            <person name="Durkin A.S."/>
            <person name="Torralba M."/>
            <person name="Methe B."/>
            <person name="Sutton G.G."/>
            <person name="Nelson K.E."/>
        </authorList>
    </citation>
    <scope>NUCLEOTIDE SEQUENCE [LARGE SCALE GENOMIC DNA]</scope>
    <source>
        <strain evidence="3 4">F0489</strain>
    </source>
</reference>
<evidence type="ECO:0000313" key="3">
    <source>
        <dbReference type="EMBL" id="EJF45415.1"/>
    </source>
</evidence>
<keyword evidence="2" id="KW-1133">Transmembrane helix</keyword>
<proteinExistence type="predicted"/>
<dbReference type="PATRIC" id="fig|1125718.3.peg.1237"/>
<keyword evidence="4" id="KW-1185">Reference proteome</keyword>
<keyword evidence="2" id="KW-0472">Membrane</keyword>
<name>J1HHT1_9ACTO</name>
<dbReference type="Proteomes" id="UP000002941">
    <property type="component" value="Unassembled WGS sequence"/>
</dbReference>
<evidence type="ECO:0000313" key="4">
    <source>
        <dbReference type="Proteomes" id="UP000002941"/>
    </source>
</evidence>
<evidence type="ECO:0000256" key="1">
    <source>
        <dbReference type="SAM" id="MobiDB-lite"/>
    </source>
</evidence>
<accession>J1HHT1</accession>
<dbReference type="OrthoDB" id="6028159at2"/>
<dbReference type="AlphaFoldDB" id="J1HHT1"/>
<sequence length="240" mass="27118">MIINSRRWSIFWRALFGVAFTAGCVYALRQGIKYTHIISLVLGILGTPAFGLLTIGWIRLLGRTALVIDDRGVWDNTSMISVGFIPWEQTLAFLPAQMRFTNVSHDYVFILFVDSTWPWRHLRPIRRYYCRLITKIEGFPPAPLTMDTMPLSPVECACLLAEQRRLRRPDLPPAVGPVPDPSSSEQYTVLEVDGRADMAEALDRLYQEYLEQSRRAGLIPPADVPDGDPSPDGGADEQQR</sequence>
<feature type="region of interest" description="Disordered" evidence="1">
    <location>
        <begin position="216"/>
        <end position="240"/>
    </location>
</feature>
<protein>
    <recommendedName>
        <fullName evidence="5">Lipoprotein</fullName>
    </recommendedName>
</protein>
<evidence type="ECO:0008006" key="5">
    <source>
        <dbReference type="Google" id="ProtNLM"/>
    </source>
</evidence>
<keyword evidence="2" id="KW-0812">Transmembrane</keyword>
<gene>
    <name evidence="3" type="ORF">HMPREF1318_2865</name>
</gene>
<evidence type="ECO:0000256" key="2">
    <source>
        <dbReference type="SAM" id="Phobius"/>
    </source>
</evidence>